<dbReference type="InterPro" id="IPR013154">
    <property type="entry name" value="ADH-like_N"/>
</dbReference>
<feature type="compositionally biased region" description="Basic residues" evidence="1">
    <location>
        <begin position="44"/>
        <end position="64"/>
    </location>
</feature>
<feature type="compositionally biased region" description="Basic and acidic residues" evidence="1">
    <location>
        <begin position="65"/>
        <end position="87"/>
    </location>
</feature>
<dbReference type="SUPFAM" id="SSF50129">
    <property type="entry name" value="GroES-like"/>
    <property type="match status" value="1"/>
</dbReference>
<dbReference type="Pfam" id="PF08240">
    <property type="entry name" value="ADH_N"/>
    <property type="match status" value="1"/>
</dbReference>
<dbReference type="PANTHER" id="PTHR43482">
    <property type="entry name" value="PROTEIN AST1-RELATED"/>
    <property type="match status" value="1"/>
</dbReference>
<organism evidence="3">
    <name type="scientific">Craspedostauros australis</name>
    <dbReference type="NCBI Taxonomy" id="1486917"/>
    <lineage>
        <taxon>Eukaryota</taxon>
        <taxon>Sar</taxon>
        <taxon>Stramenopiles</taxon>
        <taxon>Ochrophyta</taxon>
        <taxon>Bacillariophyta</taxon>
        <taxon>Bacillariophyceae</taxon>
        <taxon>Bacillariophycidae</taxon>
        <taxon>Naviculales</taxon>
        <taxon>Naviculaceae</taxon>
        <taxon>Craspedostauros</taxon>
    </lineage>
</organism>
<dbReference type="PANTHER" id="PTHR43482:SF1">
    <property type="entry name" value="PROTEIN AST1-RELATED"/>
    <property type="match status" value="1"/>
</dbReference>
<dbReference type="InterPro" id="IPR036291">
    <property type="entry name" value="NAD(P)-bd_dom_sf"/>
</dbReference>
<dbReference type="InterPro" id="IPR020843">
    <property type="entry name" value="ER"/>
</dbReference>
<feature type="domain" description="Enoyl reductase (ER)" evidence="2">
    <location>
        <begin position="131"/>
        <end position="457"/>
    </location>
</feature>
<dbReference type="InterPro" id="IPR011032">
    <property type="entry name" value="GroES-like_sf"/>
</dbReference>
<name>A0A7R9X0J8_9STRA</name>
<evidence type="ECO:0000259" key="2">
    <source>
        <dbReference type="SMART" id="SM00829"/>
    </source>
</evidence>
<dbReference type="Gene3D" id="3.90.180.10">
    <property type="entry name" value="Medium-chain alcohol dehydrogenases, catalytic domain"/>
    <property type="match status" value="1"/>
</dbReference>
<dbReference type="InterPro" id="IPR052585">
    <property type="entry name" value="Lipid_raft_assoc_Zn_ADH"/>
</dbReference>
<dbReference type="EMBL" id="HBEF01019855">
    <property type="protein sequence ID" value="CAD8340121.1"/>
    <property type="molecule type" value="Transcribed_RNA"/>
</dbReference>
<dbReference type="Gene3D" id="3.40.50.720">
    <property type="entry name" value="NAD(P)-binding Rossmann-like Domain"/>
    <property type="match status" value="1"/>
</dbReference>
<dbReference type="SUPFAM" id="SSF51735">
    <property type="entry name" value="NAD(P)-binding Rossmann-fold domains"/>
    <property type="match status" value="1"/>
</dbReference>
<gene>
    <name evidence="3" type="ORF">CAUS1442_LOCUS12254</name>
</gene>
<feature type="compositionally biased region" description="Acidic residues" evidence="1">
    <location>
        <begin position="91"/>
        <end position="105"/>
    </location>
</feature>
<dbReference type="GO" id="GO:0016491">
    <property type="term" value="F:oxidoreductase activity"/>
    <property type="evidence" value="ECO:0007669"/>
    <property type="project" value="InterPro"/>
</dbReference>
<feature type="region of interest" description="Disordered" evidence="1">
    <location>
        <begin position="1"/>
        <end position="117"/>
    </location>
</feature>
<evidence type="ECO:0000313" key="3">
    <source>
        <dbReference type="EMBL" id="CAD8340121.1"/>
    </source>
</evidence>
<accession>A0A7R9X0J8</accession>
<proteinExistence type="predicted"/>
<dbReference type="AlphaFoldDB" id="A0A7R9X0J8"/>
<sequence>MFRRKGSLRRQQEEAESSRTSAGDVSDMTHSANTSTATAASSSHKGRRSFFRLRGGRRGKSKTRNKVEIRTENNERDSRTLDDDRNRAGSSEDEDREAMPEDTEDAETKKQFTGPEGKKQKAIMYSYFGDDVDDNMELVRSDVPELKKDDEVLVRVLASTVSSYDCNIRRGIDFEIFNPVSLPNIPGQDVVGTVVQVGDKVIDFEVGEKVAALVRTGGNARYIVVPHSSLVKVPKGCDPAEAVCMVSTFMTAYQSIRMVTKDEFSLEDKTVLITGADEPIGQALIQLCKRANAERIYVTSPNFKHKQVSATFNVEVLSNNPEEWREDLKDQIDVAFDATCEDGHSSPASSLKRDGVLICLGMSSYLRNDQQGMFGASLSAHWTNFKSRNLMSKTKSYNVWESFKQDPEAFKLDLDILLRLLRKNFVKPNIVRHITLAEVPNAHKFLSQHNCDGEIVCLPWKKEFGVLRPNNATDRKAAI</sequence>
<evidence type="ECO:0000256" key="1">
    <source>
        <dbReference type="SAM" id="MobiDB-lite"/>
    </source>
</evidence>
<feature type="compositionally biased region" description="Low complexity" evidence="1">
    <location>
        <begin position="29"/>
        <end position="43"/>
    </location>
</feature>
<reference evidence="3" key="1">
    <citation type="submission" date="2021-01" db="EMBL/GenBank/DDBJ databases">
        <authorList>
            <person name="Corre E."/>
            <person name="Pelletier E."/>
            <person name="Niang G."/>
            <person name="Scheremetjew M."/>
            <person name="Finn R."/>
            <person name="Kale V."/>
            <person name="Holt S."/>
            <person name="Cochrane G."/>
            <person name="Meng A."/>
            <person name="Brown T."/>
            <person name="Cohen L."/>
        </authorList>
    </citation>
    <scope>NUCLEOTIDE SEQUENCE</scope>
    <source>
        <strain evidence="3">CCMP3328</strain>
    </source>
</reference>
<dbReference type="SMART" id="SM00829">
    <property type="entry name" value="PKS_ER"/>
    <property type="match status" value="1"/>
</dbReference>
<protein>
    <recommendedName>
        <fullName evidence="2">Enoyl reductase (ER) domain-containing protein</fullName>
    </recommendedName>
</protein>